<name>A0A744CCS1_SALER</name>
<dbReference type="AlphaFoldDB" id="A0A744CCS1"/>
<gene>
    <name evidence="2" type="ORF">G8N70_003134</name>
</gene>
<comment type="caution">
    <text evidence="2">The sequence shown here is derived from an EMBL/GenBank/DDBJ whole genome shotgun (WGS) entry which is preliminary data.</text>
</comment>
<sequence length="184" mass="19349">MHAFLSQTLRAAVLGAALCAGTAAQSAAPAVSAPVATASAQAAPAWAAGEYRWTIDDRNGEPPYTLRLYVQPLPSGDYALTGSLLLDDAELGAHGSARLRDGKLVLDLIASGGVLQAPMDEGKRRLYPKGKAPARVDSAGFATMRALLDPQSLEGVVQRYQTNVVTGHHVQGPMYANSVIRRMP</sequence>
<evidence type="ECO:0000256" key="1">
    <source>
        <dbReference type="SAM" id="SignalP"/>
    </source>
</evidence>
<reference evidence="2" key="2">
    <citation type="submission" date="2020-02" db="EMBL/GenBank/DDBJ databases">
        <authorList>
            <consortium name="NCBI Pathogen Detection Project"/>
        </authorList>
    </citation>
    <scope>NUCLEOTIDE SEQUENCE</scope>
    <source>
        <strain evidence="2">MA.CCC_P4</strain>
    </source>
</reference>
<feature type="chain" id="PRO_5027946659" evidence="1">
    <location>
        <begin position="27"/>
        <end position="184"/>
    </location>
</feature>
<keyword evidence="1" id="KW-0732">Signal</keyword>
<accession>A0A744CCS1</accession>
<proteinExistence type="predicted"/>
<organism evidence="2">
    <name type="scientific">Salmonella enterica</name>
    <name type="common">Salmonella choleraesuis</name>
    <dbReference type="NCBI Taxonomy" id="28901"/>
    <lineage>
        <taxon>Bacteria</taxon>
        <taxon>Pseudomonadati</taxon>
        <taxon>Pseudomonadota</taxon>
        <taxon>Gammaproteobacteria</taxon>
        <taxon>Enterobacterales</taxon>
        <taxon>Enterobacteriaceae</taxon>
        <taxon>Salmonella</taxon>
    </lineage>
</organism>
<evidence type="ECO:0000313" key="2">
    <source>
        <dbReference type="EMBL" id="HAF2412799.1"/>
    </source>
</evidence>
<protein>
    <submittedName>
        <fullName evidence="2">Uncharacterized protein</fullName>
    </submittedName>
</protein>
<reference evidence="2" key="1">
    <citation type="journal article" date="2018" name="Genome Biol.">
        <title>SKESA: strategic k-mer extension for scrupulous assemblies.</title>
        <authorList>
            <person name="Souvorov A."/>
            <person name="Agarwala R."/>
            <person name="Lipman D.J."/>
        </authorList>
    </citation>
    <scope>NUCLEOTIDE SEQUENCE</scope>
    <source>
        <strain evidence="2">MA.CCC_P4</strain>
    </source>
</reference>
<dbReference type="EMBL" id="DAAUQJ010000006">
    <property type="protein sequence ID" value="HAF2412799.1"/>
    <property type="molecule type" value="Genomic_DNA"/>
</dbReference>
<feature type="signal peptide" evidence="1">
    <location>
        <begin position="1"/>
        <end position="26"/>
    </location>
</feature>